<feature type="region of interest" description="Disordered" evidence="7">
    <location>
        <begin position="26"/>
        <end position="49"/>
    </location>
</feature>
<comment type="similarity">
    <text evidence="2">Belongs to the SLC35F solute transporter family.</text>
</comment>
<dbReference type="GO" id="GO:0016020">
    <property type="term" value="C:membrane"/>
    <property type="evidence" value="ECO:0007669"/>
    <property type="project" value="UniProtKB-SubCell"/>
</dbReference>
<feature type="transmembrane region" description="Helical" evidence="8">
    <location>
        <begin position="173"/>
        <end position="191"/>
    </location>
</feature>
<keyword evidence="6 8" id="KW-0472">Membrane</keyword>
<dbReference type="PANTHER" id="PTHR14233">
    <property type="entry name" value="DUF914-RELATED"/>
    <property type="match status" value="1"/>
</dbReference>
<organism evidence="9 11">
    <name type="scientific">Schizosaccharomyces japonicus (strain yFS275 / FY16936)</name>
    <name type="common">Fission yeast</name>
    <dbReference type="NCBI Taxonomy" id="402676"/>
    <lineage>
        <taxon>Eukaryota</taxon>
        <taxon>Fungi</taxon>
        <taxon>Dikarya</taxon>
        <taxon>Ascomycota</taxon>
        <taxon>Taphrinomycotina</taxon>
        <taxon>Schizosaccharomycetes</taxon>
        <taxon>Schizosaccharomycetales</taxon>
        <taxon>Schizosaccharomycetaceae</taxon>
        <taxon>Schizosaccharomyces</taxon>
    </lineage>
</organism>
<evidence type="ECO:0000313" key="11">
    <source>
        <dbReference type="Proteomes" id="UP000001744"/>
    </source>
</evidence>
<dbReference type="eggNOG" id="KOG2766">
    <property type="taxonomic scope" value="Eukaryota"/>
</dbReference>
<keyword evidence="11" id="KW-1185">Reference proteome</keyword>
<dbReference type="OrthoDB" id="429955at2759"/>
<feature type="transmembrane region" description="Helical" evidence="8">
    <location>
        <begin position="236"/>
        <end position="254"/>
    </location>
</feature>
<sequence>MERNEATPPVIPGKKNEFSEDIRAITNEAPNNEQTTSYGAVEGTPHEEPKGLKSKLMNNQFFVTKGKAFAFAKSKRFWVAFMLGQILSLMITATNTFTTLIAEDANIPAFQTLLNYCLLTIIYTPYSIYRMGFKEYFRMVRCHGWKFLIMGFVDVQGNYFVVLAYQYTNMLSASLLDSWATVAVVILSFIFLKVRYHWTQISGIVICLGGLALLVVSDLKTNKNYEASNPALGDGFMILGATFYGISNVLEEFFVTKQPLYVVVGQLSFWASLINLAQAFIFNRNQMLHINWTPKMGGYLTGFTLAMFILYTLVPIMFRISSATFYNISILTSDFWSLIVGLRVFHYYVYWLYPIAFVCVLFGLCVYHIFVDATKDAKKPWLREGEGVDGVGMYRGSISEASASLPDDSLSKVTSATVGERTLNETEIAELQVERKP</sequence>
<dbReference type="SUPFAM" id="SSF103481">
    <property type="entry name" value="Multidrug resistance efflux transporter EmrE"/>
    <property type="match status" value="1"/>
</dbReference>
<dbReference type="VEuPathDB" id="FungiDB:SJAG_01842"/>
<feature type="transmembrane region" description="Helical" evidence="8">
    <location>
        <begin position="296"/>
        <end position="318"/>
    </location>
</feature>
<feature type="transmembrane region" description="Helical" evidence="8">
    <location>
        <begin position="351"/>
        <end position="370"/>
    </location>
</feature>
<accession>B6JZ20</accession>
<keyword evidence="4 8" id="KW-0812">Transmembrane</keyword>
<proteinExistence type="inferred from homology"/>
<evidence type="ECO:0000256" key="4">
    <source>
        <dbReference type="ARBA" id="ARBA00022692"/>
    </source>
</evidence>
<protein>
    <submittedName>
        <fullName evidence="9">Membrane transporter</fullName>
    </submittedName>
</protein>
<evidence type="ECO:0000256" key="5">
    <source>
        <dbReference type="ARBA" id="ARBA00022989"/>
    </source>
</evidence>
<reference evidence="9 11" key="1">
    <citation type="journal article" date="2011" name="Science">
        <title>Comparative functional genomics of the fission yeasts.</title>
        <authorList>
            <person name="Rhind N."/>
            <person name="Chen Z."/>
            <person name="Yassour M."/>
            <person name="Thompson D.A."/>
            <person name="Haas B.J."/>
            <person name="Habib N."/>
            <person name="Wapinski I."/>
            <person name="Roy S."/>
            <person name="Lin M.F."/>
            <person name="Heiman D.I."/>
            <person name="Young S.K."/>
            <person name="Furuya K."/>
            <person name="Guo Y."/>
            <person name="Pidoux A."/>
            <person name="Chen H.M."/>
            <person name="Robbertse B."/>
            <person name="Goldberg J.M."/>
            <person name="Aoki K."/>
            <person name="Bayne E.H."/>
            <person name="Berlin A.M."/>
            <person name="Desjardins C.A."/>
            <person name="Dobbs E."/>
            <person name="Dukaj L."/>
            <person name="Fan L."/>
            <person name="FitzGerald M.G."/>
            <person name="French C."/>
            <person name="Gujja S."/>
            <person name="Hansen K."/>
            <person name="Keifenheim D."/>
            <person name="Levin J.Z."/>
            <person name="Mosher R.A."/>
            <person name="Mueller C.A."/>
            <person name="Pfiffner J."/>
            <person name="Priest M."/>
            <person name="Russ C."/>
            <person name="Smialowska A."/>
            <person name="Swoboda P."/>
            <person name="Sykes S.M."/>
            <person name="Vaughn M."/>
            <person name="Vengrova S."/>
            <person name="Yoder R."/>
            <person name="Zeng Q."/>
            <person name="Allshire R."/>
            <person name="Baulcombe D."/>
            <person name="Birren B.W."/>
            <person name="Brown W."/>
            <person name="Ekwall K."/>
            <person name="Kellis M."/>
            <person name="Leatherwood J."/>
            <person name="Levin H."/>
            <person name="Margalit H."/>
            <person name="Martienssen R."/>
            <person name="Nieduszynski C.A."/>
            <person name="Spatafora J.W."/>
            <person name="Friedman N."/>
            <person name="Dalgaard J.Z."/>
            <person name="Baumann P."/>
            <person name="Niki H."/>
            <person name="Regev A."/>
            <person name="Nusbaum C."/>
        </authorList>
    </citation>
    <scope>NUCLEOTIDE SEQUENCE [LARGE SCALE GENOMIC DNA]</scope>
    <source>
        <strain evidence="11">yFS275 / FY16936</strain>
    </source>
</reference>
<name>B6JZ20_SCHJY</name>
<dbReference type="InterPro" id="IPR037185">
    <property type="entry name" value="EmrE-like"/>
</dbReference>
<dbReference type="EMBL" id="KE651168">
    <property type="protein sequence ID" value="EEB06788.1"/>
    <property type="molecule type" value="Genomic_DNA"/>
</dbReference>
<feature type="transmembrane region" description="Helical" evidence="8">
    <location>
        <begin position="147"/>
        <end position="167"/>
    </location>
</feature>
<gene>
    <name evidence="10" type="primary">qtp1</name>
    <name evidence="9" type="ORF">SJAG_01842</name>
</gene>
<dbReference type="STRING" id="402676.B6JZ20"/>
<feature type="compositionally biased region" description="Polar residues" evidence="7">
    <location>
        <begin position="28"/>
        <end position="38"/>
    </location>
</feature>
<dbReference type="RefSeq" id="XP_002173081.1">
    <property type="nucleotide sequence ID" value="XM_002173045.2"/>
</dbReference>
<evidence type="ECO:0000256" key="1">
    <source>
        <dbReference type="ARBA" id="ARBA00004141"/>
    </source>
</evidence>
<dbReference type="GeneID" id="7048025"/>
<dbReference type="GO" id="GO:0022857">
    <property type="term" value="F:transmembrane transporter activity"/>
    <property type="evidence" value="ECO:0007669"/>
    <property type="project" value="InterPro"/>
</dbReference>
<dbReference type="JaponicusDB" id="SJAG_01842">
    <property type="gene designation" value="qtp1"/>
</dbReference>
<evidence type="ECO:0000256" key="2">
    <source>
        <dbReference type="ARBA" id="ARBA00007863"/>
    </source>
</evidence>
<dbReference type="Proteomes" id="UP000001744">
    <property type="component" value="Unassembled WGS sequence"/>
</dbReference>
<keyword evidence="5 8" id="KW-1133">Transmembrane helix</keyword>
<feature type="transmembrane region" description="Helical" evidence="8">
    <location>
        <begin position="325"/>
        <end position="345"/>
    </location>
</feature>
<feature type="transmembrane region" description="Helical" evidence="8">
    <location>
        <begin position="261"/>
        <end position="281"/>
    </location>
</feature>
<keyword evidence="3" id="KW-0813">Transport</keyword>
<feature type="transmembrane region" description="Helical" evidence="8">
    <location>
        <begin position="77"/>
        <end position="101"/>
    </location>
</feature>
<evidence type="ECO:0000313" key="10">
    <source>
        <dbReference type="JaponicusDB" id="SJAG_01842"/>
    </source>
</evidence>
<dbReference type="AlphaFoldDB" id="B6JZ20"/>
<feature type="transmembrane region" description="Helical" evidence="8">
    <location>
        <begin position="198"/>
        <end position="216"/>
    </location>
</feature>
<evidence type="ECO:0000256" key="6">
    <source>
        <dbReference type="ARBA" id="ARBA00023136"/>
    </source>
</evidence>
<dbReference type="PANTHER" id="PTHR14233:SF4">
    <property type="entry name" value="SOLUTE CARRIER FAMILY 35 MEMBER F2"/>
    <property type="match status" value="1"/>
</dbReference>
<dbReference type="InterPro" id="IPR052221">
    <property type="entry name" value="SLC35F_Transporter"/>
</dbReference>
<feature type="transmembrane region" description="Helical" evidence="8">
    <location>
        <begin position="107"/>
        <end position="126"/>
    </location>
</feature>
<evidence type="ECO:0000256" key="8">
    <source>
        <dbReference type="SAM" id="Phobius"/>
    </source>
</evidence>
<dbReference type="OMA" id="VRYHWAQ"/>
<evidence type="ECO:0000313" key="9">
    <source>
        <dbReference type="EMBL" id="EEB06788.1"/>
    </source>
</evidence>
<dbReference type="InterPro" id="IPR009262">
    <property type="entry name" value="SLC35_F1/F2/F6"/>
</dbReference>
<dbReference type="HOGENOM" id="CLU_039639_4_1_1"/>
<evidence type="ECO:0000256" key="3">
    <source>
        <dbReference type="ARBA" id="ARBA00022448"/>
    </source>
</evidence>
<evidence type="ECO:0000256" key="7">
    <source>
        <dbReference type="SAM" id="MobiDB-lite"/>
    </source>
</evidence>
<comment type="subcellular location">
    <subcellularLocation>
        <location evidence="1">Membrane</location>
        <topology evidence="1">Multi-pass membrane protein</topology>
    </subcellularLocation>
</comment>
<dbReference type="Pfam" id="PF06027">
    <property type="entry name" value="SLC35F"/>
    <property type="match status" value="1"/>
</dbReference>